<keyword evidence="2" id="KW-0067">ATP-binding</keyword>
<keyword evidence="1" id="KW-0547">Nucleotide-binding</keyword>
<dbReference type="GO" id="GO:0005737">
    <property type="term" value="C:cytoplasm"/>
    <property type="evidence" value="ECO:0007669"/>
    <property type="project" value="TreeGrafter"/>
</dbReference>
<dbReference type="EMBL" id="FUKI01000105">
    <property type="protein sequence ID" value="SJM92534.1"/>
    <property type="molecule type" value="Genomic_DNA"/>
</dbReference>
<gene>
    <name evidence="3" type="ORF">CRENPOLYSF1_300010</name>
</gene>
<protein>
    <submittedName>
        <fullName evidence="3">Putative ATPase</fullName>
    </submittedName>
</protein>
<organism evidence="3 4">
    <name type="scientific">Crenothrix polyspora</name>
    <dbReference type="NCBI Taxonomy" id="360316"/>
    <lineage>
        <taxon>Bacteria</taxon>
        <taxon>Pseudomonadati</taxon>
        <taxon>Pseudomonadota</taxon>
        <taxon>Gammaproteobacteria</taxon>
        <taxon>Methylococcales</taxon>
        <taxon>Crenotrichaceae</taxon>
        <taxon>Crenothrix</taxon>
    </lineage>
</organism>
<dbReference type="SUPFAM" id="SSF52540">
    <property type="entry name" value="P-loop containing nucleoside triphosphate hydrolases"/>
    <property type="match status" value="1"/>
</dbReference>
<sequence>MLKKSAVFTAPRSQESSGLLLACYQDKVAKQHIHANAAQLNTLQFLQNLLNNLLLNIAYEHASTLEKLWFKRPEACKSLYIFGGVGRGKSMLMDLFYQACPILQKRRVHFSAFMMEVHAFTHQCRQQHISDALPRLAKQIRNSVRVLCFDEFHITDIADAMILGRLFTALFELGVIVIITSNRHPNDLYQGGLQKEQFLFFIKVLENAADIVELSALEDFRLQQASTHKIHYCFPLDAYANAFIQHHFDSLTLCAPRQSVVLEIWAHHITLEAVHKGIALSSFDELCVQSLGSADYIKIASLFHTVIIANIPKLTVAMRNEAKRFVSLVDALYEHKVTLICSSAVPIIEIYTEGDGSFEFERTVSRLIEMQSARYLQTALSSRQL</sequence>
<dbReference type="Gene3D" id="3.40.50.300">
    <property type="entry name" value="P-loop containing nucleotide triphosphate hydrolases"/>
    <property type="match status" value="1"/>
</dbReference>
<evidence type="ECO:0000313" key="4">
    <source>
        <dbReference type="Proteomes" id="UP000195667"/>
    </source>
</evidence>
<reference evidence="4" key="1">
    <citation type="submission" date="2017-02" db="EMBL/GenBank/DDBJ databases">
        <authorList>
            <person name="Daims H."/>
        </authorList>
    </citation>
    <scope>NUCLEOTIDE SEQUENCE [LARGE SCALE GENOMIC DNA]</scope>
</reference>
<dbReference type="Pfam" id="PF03969">
    <property type="entry name" value="AFG1_ATPase"/>
    <property type="match status" value="1"/>
</dbReference>
<proteinExistence type="predicted"/>
<evidence type="ECO:0000256" key="1">
    <source>
        <dbReference type="ARBA" id="ARBA00022741"/>
    </source>
</evidence>
<name>A0A1R4H8H2_9GAMM</name>
<dbReference type="AlphaFoldDB" id="A0A1R4H8H2"/>
<evidence type="ECO:0000256" key="2">
    <source>
        <dbReference type="ARBA" id="ARBA00022840"/>
    </source>
</evidence>
<dbReference type="PANTHER" id="PTHR12169:SF6">
    <property type="entry name" value="AFG1-LIKE ATPASE"/>
    <property type="match status" value="1"/>
</dbReference>
<dbReference type="InterPro" id="IPR027417">
    <property type="entry name" value="P-loop_NTPase"/>
</dbReference>
<dbReference type="OrthoDB" id="9774491at2"/>
<dbReference type="NCBIfam" id="NF040713">
    <property type="entry name" value="ZapE"/>
    <property type="match status" value="1"/>
</dbReference>
<dbReference type="GO" id="GO:0016887">
    <property type="term" value="F:ATP hydrolysis activity"/>
    <property type="evidence" value="ECO:0007669"/>
    <property type="project" value="InterPro"/>
</dbReference>
<dbReference type="RefSeq" id="WP_087143434.1">
    <property type="nucleotide sequence ID" value="NZ_FUKI01000105.1"/>
</dbReference>
<dbReference type="InterPro" id="IPR005654">
    <property type="entry name" value="ATPase_AFG1-like"/>
</dbReference>
<keyword evidence="4" id="KW-1185">Reference proteome</keyword>
<dbReference type="Proteomes" id="UP000195667">
    <property type="component" value="Unassembled WGS sequence"/>
</dbReference>
<evidence type="ECO:0000313" key="3">
    <source>
        <dbReference type="EMBL" id="SJM92534.1"/>
    </source>
</evidence>
<dbReference type="PANTHER" id="PTHR12169">
    <property type="entry name" value="ATPASE N2B"/>
    <property type="match status" value="1"/>
</dbReference>
<accession>A0A1R4H8H2</accession>
<dbReference type="GO" id="GO:0005524">
    <property type="term" value="F:ATP binding"/>
    <property type="evidence" value="ECO:0007669"/>
    <property type="project" value="UniProtKB-KW"/>
</dbReference>